<name>A0A6I8VD86_DROPS</name>
<organism evidence="1 2">
    <name type="scientific">Drosophila pseudoobscura pseudoobscura</name>
    <name type="common">Fruit fly</name>
    <dbReference type="NCBI Taxonomy" id="46245"/>
    <lineage>
        <taxon>Eukaryota</taxon>
        <taxon>Metazoa</taxon>
        <taxon>Ecdysozoa</taxon>
        <taxon>Arthropoda</taxon>
        <taxon>Hexapoda</taxon>
        <taxon>Insecta</taxon>
        <taxon>Pterygota</taxon>
        <taxon>Neoptera</taxon>
        <taxon>Endopterygota</taxon>
        <taxon>Diptera</taxon>
        <taxon>Brachycera</taxon>
        <taxon>Muscomorpha</taxon>
        <taxon>Ephydroidea</taxon>
        <taxon>Drosophilidae</taxon>
        <taxon>Drosophila</taxon>
        <taxon>Sophophora</taxon>
    </lineage>
</organism>
<accession>A0A6I8VD86</accession>
<reference evidence="1" key="1">
    <citation type="submission" date="2024-06" db="UniProtKB">
        <authorList>
            <consortium name="RefSeq"/>
        </authorList>
    </citation>
    <scope>NUCLEOTIDE SEQUENCE [LARGE SCALE GENOMIC DNA]</scope>
    <source>
        <strain evidence="1">MV2-25</strain>
    </source>
</reference>
<dbReference type="Proteomes" id="UP000001819">
    <property type="component" value="Chromosome 2"/>
</dbReference>
<dbReference type="InterPro" id="IPR009091">
    <property type="entry name" value="RCC1/BLIP-II"/>
</dbReference>
<dbReference type="InterPro" id="IPR052830">
    <property type="entry name" value="RCC1_domain-containing"/>
</dbReference>
<protein>
    <submittedName>
        <fullName evidence="2">Uncharacterized protein isoform X2</fullName>
    </submittedName>
</protein>
<gene>
    <name evidence="2" type="primary">LOC4800983</name>
</gene>
<dbReference type="SUPFAM" id="SSF50985">
    <property type="entry name" value="RCC1/BLIP-II"/>
    <property type="match status" value="1"/>
</dbReference>
<dbReference type="RefSeq" id="XP_015038710.2">
    <property type="nucleotide sequence ID" value="XM_015183224.2"/>
</dbReference>
<dbReference type="Gene3D" id="2.130.10.30">
    <property type="entry name" value="Regulator of chromosome condensation 1/beta-lactamase-inhibitor protein II"/>
    <property type="match status" value="1"/>
</dbReference>
<dbReference type="Pfam" id="PF13540">
    <property type="entry name" value="RCC1_2"/>
    <property type="match status" value="1"/>
</dbReference>
<dbReference type="ExpressionAtlas" id="A0A6I8VD86">
    <property type="expression patterns" value="baseline"/>
</dbReference>
<dbReference type="AlphaFoldDB" id="A0A6I8VD86"/>
<proteinExistence type="predicted"/>
<sequence length="223" mass="24543">MRQLLFTGFNAFGQHEFVNSPHDERAASASAVCAGFSELNAHDGGNSNNKKNQCTISIAWRYTAYALDRKLRLRGLLETEPGDCVEVETPGEIKALAAGDSHCLVLLYTGELYKIQPKLEATLQAIRLESPPRPSTATKRTIFGAAKAPAPPIIEHIACGTNINVAISSENAVYSIPSCLHQFPDRQWRVQQLECGHEHALLLNGNGDVYTWGNVAVSWDKWR</sequence>
<dbReference type="PANTHER" id="PTHR46849:SF1">
    <property type="entry name" value="RCC1 DOMAIN-CONTAINING PROTEIN 1"/>
    <property type="match status" value="1"/>
</dbReference>
<dbReference type="PANTHER" id="PTHR46849">
    <property type="entry name" value="RCC1 DOMAIN-CONTAINING PROTEIN 1"/>
    <property type="match status" value="1"/>
</dbReference>
<reference evidence="2" key="2">
    <citation type="submission" date="2025-08" db="UniProtKB">
        <authorList>
            <consortium name="RefSeq"/>
        </authorList>
    </citation>
    <scope>IDENTIFICATION</scope>
    <source>
        <strain evidence="2">MV-25-SWS-2005</strain>
        <tissue evidence="2">Whole body</tissue>
    </source>
</reference>
<evidence type="ECO:0000313" key="1">
    <source>
        <dbReference type="Proteomes" id="UP000001819"/>
    </source>
</evidence>
<evidence type="ECO:0000313" key="2">
    <source>
        <dbReference type="RefSeq" id="XP_015038710.2"/>
    </source>
</evidence>
<keyword evidence="1" id="KW-1185">Reference proteome</keyword>